<evidence type="ECO:0008006" key="4">
    <source>
        <dbReference type="Google" id="ProtNLM"/>
    </source>
</evidence>
<organism evidence="2 3">
    <name type="scientific">Muricoprocola aceti</name>
    <dbReference type="NCBI Taxonomy" id="2981772"/>
    <lineage>
        <taxon>Bacteria</taxon>
        <taxon>Bacillati</taxon>
        <taxon>Bacillota</taxon>
        <taxon>Clostridia</taxon>
        <taxon>Lachnospirales</taxon>
        <taxon>Lachnospiraceae</taxon>
        <taxon>Muricoprocola</taxon>
    </lineage>
</organism>
<comment type="caution">
    <text evidence="2">The sequence shown here is derived from an EMBL/GenBank/DDBJ whole genome shotgun (WGS) entry which is preliminary data.</text>
</comment>
<dbReference type="Proteomes" id="UP001652338">
    <property type="component" value="Unassembled WGS sequence"/>
</dbReference>
<evidence type="ECO:0000313" key="2">
    <source>
        <dbReference type="EMBL" id="MCU6725215.1"/>
    </source>
</evidence>
<gene>
    <name evidence="2" type="ORF">OCV47_07615</name>
</gene>
<accession>A0ABT2SL51</accession>
<proteinExistence type="predicted"/>
<feature type="chain" id="PRO_5047059679" description="DUF5105 domain-containing protein" evidence="1">
    <location>
        <begin position="25"/>
        <end position="363"/>
    </location>
</feature>
<sequence length="363" mass="39647">MKRHSCSLILLVCSACLYTGCGYAGPEKAVRRELDAIQKLDENTITSFVSYEDVQSAAGQAVGSEPDATDAIKLFFKNFKYHIDSSSQSQDGTAATVTVSITNLDAKALATDLCQAIYQNSLNYGSSADQDTSVSSFSLMKECLDEHDYPMATTTATFHLTGQDNSWKIEANAQLENELAGGLVEYLSDPYLLAPEDILDLTLTPFCNFTAQDWQNYLNISDIFAVGTSQADTIDQLLFQQIAQFFDYEITDTLQDGDTAQATVNITSLDLNAVIESSLGPLRDYGTSTESIRDSEDDFNEKTGQILMDALENNVSSTVTPVTILLYNDGHTWDPVLDESFTDALLGNLDESLSSLNEAVKSD</sequence>
<name>A0ABT2SL51_9FIRM</name>
<feature type="signal peptide" evidence="1">
    <location>
        <begin position="1"/>
        <end position="24"/>
    </location>
</feature>
<dbReference type="RefSeq" id="WP_117448119.1">
    <property type="nucleotide sequence ID" value="NZ_JAOQKE010000006.1"/>
</dbReference>
<dbReference type="EMBL" id="JAOQKE010000006">
    <property type="protein sequence ID" value="MCU6725215.1"/>
    <property type="molecule type" value="Genomic_DNA"/>
</dbReference>
<keyword evidence="1" id="KW-0732">Signal</keyword>
<evidence type="ECO:0000256" key="1">
    <source>
        <dbReference type="SAM" id="SignalP"/>
    </source>
</evidence>
<evidence type="ECO:0000313" key="3">
    <source>
        <dbReference type="Proteomes" id="UP001652338"/>
    </source>
</evidence>
<protein>
    <recommendedName>
        <fullName evidence="4">DUF5105 domain-containing protein</fullName>
    </recommendedName>
</protein>
<keyword evidence="3" id="KW-1185">Reference proteome</keyword>
<reference evidence="2 3" key="1">
    <citation type="journal article" date="2021" name="ISME Commun">
        <title>Automated analysis of genomic sequences facilitates high-throughput and comprehensive description of bacteria.</title>
        <authorList>
            <person name="Hitch T.C.A."/>
        </authorList>
    </citation>
    <scope>NUCLEOTIDE SEQUENCE [LARGE SCALE GENOMIC DNA]</scope>
    <source>
        <strain evidence="2 3">Sanger_29</strain>
    </source>
</reference>